<organism evidence="2 3">
    <name type="scientific">Lasiosphaeria hispida</name>
    <dbReference type="NCBI Taxonomy" id="260671"/>
    <lineage>
        <taxon>Eukaryota</taxon>
        <taxon>Fungi</taxon>
        <taxon>Dikarya</taxon>
        <taxon>Ascomycota</taxon>
        <taxon>Pezizomycotina</taxon>
        <taxon>Sordariomycetes</taxon>
        <taxon>Sordariomycetidae</taxon>
        <taxon>Sordariales</taxon>
        <taxon>Lasiosphaeriaceae</taxon>
        <taxon>Lasiosphaeria</taxon>
    </lineage>
</organism>
<dbReference type="InterPro" id="IPR011990">
    <property type="entry name" value="TPR-like_helical_dom_sf"/>
</dbReference>
<dbReference type="SUPFAM" id="SSF48452">
    <property type="entry name" value="TPR-like"/>
    <property type="match status" value="2"/>
</dbReference>
<sequence>MASDNYYNLGIFTRAVSTQNAAAQRWFDRGLVWNYGFNHDESVQCFRRALVEDPECAMALWGIAFSLGPNYNKPWEVFDEKELQHTLDETRAALTLAKTKASSATRVERALIEALQHRYPPVEAAAAAGAHQWNVAYAKAMESVYTEFPDDLDVTTLYVDALMNLTPWKLWDLRTGTPLPGARTLDAKVALERGLALDAFHPGLLHLYIHLMEMSQHPEAALRVADNLRGLVPDSGHLNHMPSHLDILVGDYRRAIASNTEAIRADARFAARDGAMNFYTLYRCHDFHFRLYAAMFAGQSRVAIDTVLALEESLPEALLRVESPPMADWLEAFRSMRVHVLIRFGRWADVIALALPTDRVLHSSTTAMIHYGKGVALAATGRVGEAEKERALFQEAKARLPGSRTLFNNTVQDILGVASAMLDGELEYRRGNVDEAFVNLERAIELNDALPFDEPWGWMQPVRHAYGALLLEQDRVEEAVDVYAADLGFSDLLPRALQHRGNVWALHGYYEGLVKLGRVAEARVVKPSLELAVAGADVPIKSSCFCRKGGVNKERVML</sequence>
<dbReference type="PROSITE" id="PS50005">
    <property type="entry name" value="TPR"/>
    <property type="match status" value="1"/>
</dbReference>
<proteinExistence type="predicted"/>
<reference evidence="2" key="2">
    <citation type="submission" date="2023-06" db="EMBL/GenBank/DDBJ databases">
        <authorList>
            <consortium name="Lawrence Berkeley National Laboratory"/>
            <person name="Haridas S."/>
            <person name="Hensen N."/>
            <person name="Bonometti L."/>
            <person name="Westerberg I."/>
            <person name="Brannstrom I.O."/>
            <person name="Guillou S."/>
            <person name="Cros-Aarteil S."/>
            <person name="Calhoun S."/>
            <person name="Kuo A."/>
            <person name="Mondo S."/>
            <person name="Pangilinan J."/>
            <person name="Riley R."/>
            <person name="Labutti K."/>
            <person name="Andreopoulos B."/>
            <person name="Lipzen A."/>
            <person name="Chen C."/>
            <person name="Yanf M."/>
            <person name="Daum C."/>
            <person name="Ng V."/>
            <person name="Clum A."/>
            <person name="Steindorff A."/>
            <person name="Ohm R."/>
            <person name="Martin F."/>
            <person name="Silar P."/>
            <person name="Natvig D."/>
            <person name="Lalanne C."/>
            <person name="Gautier V."/>
            <person name="Ament-Velasquez S.L."/>
            <person name="Kruys A."/>
            <person name="Hutchinson M.I."/>
            <person name="Powell A.J."/>
            <person name="Barry K."/>
            <person name="Miller A.N."/>
            <person name="Grigoriev I.V."/>
            <person name="Debuchy R."/>
            <person name="Gladieux P."/>
            <person name="Thoren M.H."/>
            <person name="Johannesson H."/>
        </authorList>
    </citation>
    <scope>NUCLEOTIDE SEQUENCE</scope>
    <source>
        <strain evidence="2">CBS 955.72</strain>
    </source>
</reference>
<evidence type="ECO:0000256" key="1">
    <source>
        <dbReference type="PROSITE-ProRule" id="PRU00339"/>
    </source>
</evidence>
<name>A0AAJ0HXL7_9PEZI</name>
<dbReference type="EMBL" id="JAUIQD010000001">
    <property type="protein sequence ID" value="KAK3364557.1"/>
    <property type="molecule type" value="Genomic_DNA"/>
</dbReference>
<accession>A0AAJ0HXL7</accession>
<dbReference type="AlphaFoldDB" id="A0AAJ0HXL7"/>
<dbReference type="SMART" id="SM00028">
    <property type="entry name" value="TPR"/>
    <property type="match status" value="2"/>
</dbReference>
<dbReference type="Gene3D" id="1.25.40.10">
    <property type="entry name" value="Tetratricopeptide repeat domain"/>
    <property type="match status" value="2"/>
</dbReference>
<dbReference type="PANTHER" id="PTHR45588:SF1">
    <property type="entry name" value="WW DOMAIN-CONTAINING PROTEIN"/>
    <property type="match status" value="1"/>
</dbReference>
<keyword evidence="1" id="KW-0802">TPR repeat</keyword>
<dbReference type="PANTHER" id="PTHR45588">
    <property type="entry name" value="TPR DOMAIN-CONTAINING PROTEIN"/>
    <property type="match status" value="1"/>
</dbReference>
<dbReference type="Proteomes" id="UP001275084">
    <property type="component" value="Unassembled WGS sequence"/>
</dbReference>
<evidence type="ECO:0000313" key="2">
    <source>
        <dbReference type="EMBL" id="KAK3364557.1"/>
    </source>
</evidence>
<protein>
    <submittedName>
        <fullName evidence="2">TPR domain protein</fullName>
    </submittedName>
</protein>
<gene>
    <name evidence="2" type="ORF">B0T25DRAFT_68968</name>
</gene>
<feature type="repeat" description="TPR" evidence="1">
    <location>
        <begin position="23"/>
        <end position="56"/>
    </location>
</feature>
<reference evidence="2" key="1">
    <citation type="journal article" date="2023" name="Mol. Phylogenet. Evol.">
        <title>Genome-scale phylogeny and comparative genomics of the fungal order Sordariales.</title>
        <authorList>
            <person name="Hensen N."/>
            <person name="Bonometti L."/>
            <person name="Westerberg I."/>
            <person name="Brannstrom I.O."/>
            <person name="Guillou S."/>
            <person name="Cros-Aarteil S."/>
            <person name="Calhoun S."/>
            <person name="Haridas S."/>
            <person name="Kuo A."/>
            <person name="Mondo S."/>
            <person name="Pangilinan J."/>
            <person name="Riley R."/>
            <person name="LaButti K."/>
            <person name="Andreopoulos B."/>
            <person name="Lipzen A."/>
            <person name="Chen C."/>
            <person name="Yan M."/>
            <person name="Daum C."/>
            <person name="Ng V."/>
            <person name="Clum A."/>
            <person name="Steindorff A."/>
            <person name="Ohm R.A."/>
            <person name="Martin F."/>
            <person name="Silar P."/>
            <person name="Natvig D.O."/>
            <person name="Lalanne C."/>
            <person name="Gautier V."/>
            <person name="Ament-Velasquez S.L."/>
            <person name="Kruys A."/>
            <person name="Hutchinson M.I."/>
            <person name="Powell A.J."/>
            <person name="Barry K."/>
            <person name="Miller A.N."/>
            <person name="Grigoriev I.V."/>
            <person name="Debuchy R."/>
            <person name="Gladieux P."/>
            <person name="Hiltunen Thoren M."/>
            <person name="Johannesson H."/>
        </authorList>
    </citation>
    <scope>NUCLEOTIDE SEQUENCE</scope>
    <source>
        <strain evidence="2">CBS 955.72</strain>
    </source>
</reference>
<comment type="caution">
    <text evidence="2">The sequence shown here is derived from an EMBL/GenBank/DDBJ whole genome shotgun (WGS) entry which is preliminary data.</text>
</comment>
<evidence type="ECO:0000313" key="3">
    <source>
        <dbReference type="Proteomes" id="UP001275084"/>
    </source>
</evidence>
<dbReference type="InterPro" id="IPR019734">
    <property type="entry name" value="TPR_rpt"/>
</dbReference>
<keyword evidence="3" id="KW-1185">Reference proteome</keyword>